<proteinExistence type="predicted"/>
<dbReference type="InterPro" id="IPR052345">
    <property type="entry name" value="Rad_response_metalloprotease"/>
</dbReference>
<protein>
    <submittedName>
        <fullName evidence="2">Zn-dependent peptidase ImmA (M78 family)</fullName>
    </submittedName>
</protein>
<dbReference type="EMBL" id="JAFIDA010000001">
    <property type="protein sequence ID" value="MBP1326040.1"/>
    <property type="molecule type" value="Genomic_DNA"/>
</dbReference>
<comment type="caution">
    <text evidence="2">The sequence shown here is derived from an EMBL/GenBank/DDBJ whole genome shotgun (WGS) entry which is preliminary data.</text>
</comment>
<sequence length="264" mass="27902">MSNESEGRDLAARTRTKAGIGSAPIPDAFEFAAAVANADVLSVSAPENEHGLSTVNARTGSCIIAVATTPHPMRQRSTVLHELGHLLAGDLDTESSFTPGERTDKEIRADAFARHLLLPLDAVKRLGDGEISEALVSKLVQEFGASPPIVAIQLREAGLIDSTTCATWKSLSTPSLATRHGWLNQYRALSASSLLPRAPQRLMERAATAVQQGLLDVDEAADWYGLDAAELRVGLGIELSAHEPADPEDNYGVGVSLFGGATNS</sequence>
<evidence type="ECO:0000313" key="2">
    <source>
        <dbReference type="EMBL" id="MBP1326040.1"/>
    </source>
</evidence>
<gene>
    <name evidence="2" type="ORF">JOF28_001272</name>
</gene>
<name>A0A940T0M5_9MICO</name>
<organism evidence="2 3">
    <name type="scientific">Leucobacter exalbidus</name>
    <dbReference type="NCBI Taxonomy" id="662960"/>
    <lineage>
        <taxon>Bacteria</taxon>
        <taxon>Bacillati</taxon>
        <taxon>Actinomycetota</taxon>
        <taxon>Actinomycetes</taxon>
        <taxon>Micrococcales</taxon>
        <taxon>Microbacteriaceae</taxon>
        <taxon>Leucobacter</taxon>
    </lineage>
</organism>
<dbReference type="InterPro" id="IPR010359">
    <property type="entry name" value="IrrE_HExxH"/>
</dbReference>
<evidence type="ECO:0000313" key="3">
    <source>
        <dbReference type="Proteomes" id="UP000675163"/>
    </source>
</evidence>
<accession>A0A940T0M5</accession>
<reference evidence="2" key="1">
    <citation type="submission" date="2021-02" db="EMBL/GenBank/DDBJ databases">
        <title>Sequencing the genomes of 1000 actinobacteria strains.</title>
        <authorList>
            <person name="Klenk H.-P."/>
        </authorList>
    </citation>
    <scope>NUCLEOTIDE SEQUENCE</scope>
    <source>
        <strain evidence="2">DSM 22850</strain>
    </source>
</reference>
<dbReference type="AlphaFoldDB" id="A0A940T0M5"/>
<dbReference type="RefSeq" id="WP_209705011.1">
    <property type="nucleotide sequence ID" value="NZ_JAFIDA010000001.1"/>
</dbReference>
<dbReference type="PANTHER" id="PTHR43236">
    <property type="entry name" value="ANTITOXIN HIGA1"/>
    <property type="match status" value="1"/>
</dbReference>
<feature type="domain" description="IrrE N-terminal-like" evidence="1">
    <location>
        <begin position="57"/>
        <end position="153"/>
    </location>
</feature>
<evidence type="ECO:0000259" key="1">
    <source>
        <dbReference type="Pfam" id="PF06114"/>
    </source>
</evidence>
<keyword evidence="3" id="KW-1185">Reference proteome</keyword>
<dbReference type="Proteomes" id="UP000675163">
    <property type="component" value="Unassembled WGS sequence"/>
</dbReference>
<dbReference type="Pfam" id="PF06114">
    <property type="entry name" value="Peptidase_M78"/>
    <property type="match status" value="1"/>
</dbReference>
<dbReference type="Gene3D" id="1.10.10.2910">
    <property type="match status" value="1"/>
</dbReference>
<dbReference type="PANTHER" id="PTHR43236:SF2">
    <property type="entry name" value="BLL0069 PROTEIN"/>
    <property type="match status" value="1"/>
</dbReference>